<protein>
    <recommendedName>
        <fullName evidence="2">protein-tyrosine-phosphatase</fullName>
        <ecNumber evidence="2">3.1.3.48</ecNumber>
    </recommendedName>
</protein>
<comment type="catalytic activity">
    <reaction evidence="4">
        <text>O-phospho-L-tyrosyl-[protein] + H2O = L-tyrosyl-[protein] + phosphate</text>
        <dbReference type="Rhea" id="RHEA:10684"/>
        <dbReference type="Rhea" id="RHEA-COMP:10136"/>
        <dbReference type="Rhea" id="RHEA-COMP:20101"/>
        <dbReference type="ChEBI" id="CHEBI:15377"/>
        <dbReference type="ChEBI" id="CHEBI:43474"/>
        <dbReference type="ChEBI" id="CHEBI:46858"/>
        <dbReference type="ChEBI" id="CHEBI:61978"/>
        <dbReference type="EC" id="3.1.3.48"/>
    </reaction>
</comment>
<dbReference type="Proteomes" id="UP000017081">
    <property type="component" value="Unassembled WGS sequence"/>
</dbReference>
<dbReference type="AlphaFoldDB" id="U7VB77"/>
<evidence type="ECO:0000313" key="6">
    <source>
        <dbReference type="Proteomes" id="UP000017081"/>
    </source>
</evidence>
<dbReference type="PANTHER" id="PTHR39181">
    <property type="entry name" value="TYROSINE-PROTEIN PHOSPHATASE YWQE"/>
    <property type="match status" value="1"/>
</dbReference>
<name>U7VB77_9FUSO</name>
<dbReference type="InterPro" id="IPR016195">
    <property type="entry name" value="Pol/histidinol_Pase-like"/>
</dbReference>
<evidence type="ECO:0000256" key="1">
    <source>
        <dbReference type="ARBA" id="ARBA00005750"/>
    </source>
</evidence>
<comment type="caution">
    <text evidence="5">The sequence shown here is derived from an EMBL/GenBank/DDBJ whole genome shotgun (WGS) entry which is preliminary data.</text>
</comment>
<sequence>MVDIHTHLLFGVDDGAKTLEESIEMIRDAKKIGFNEFYLTAHYNKGRFCNKNYDKNYEILKAKCEELGLGVKLHKGNEVYLDENIDAVLKEKKFNVLWENVLLVEFSPLTSVPTGENLIKKVLKAGFVPILAHVERYSNFRGSDLMRLKKLGAKLQSNIGGEKPKHIVRLQKERYIDFLGSDAHGIEKRSYREIQKEDKGNEKKQPISRVFNSFFRGLCPGAWIRSNS</sequence>
<dbReference type="GO" id="GO:0030145">
    <property type="term" value="F:manganese ion binding"/>
    <property type="evidence" value="ECO:0007669"/>
    <property type="project" value="InterPro"/>
</dbReference>
<dbReference type="STRING" id="1319815.HMPREF0202_01788"/>
<comment type="similarity">
    <text evidence="1">Belongs to the metallo-dependent hydrolases superfamily. CpsB/CapC family.</text>
</comment>
<evidence type="ECO:0000256" key="2">
    <source>
        <dbReference type="ARBA" id="ARBA00013064"/>
    </source>
</evidence>
<proteinExistence type="inferred from homology"/>
<dbReference type="EMBL" id="AXZF01000067">
    <property type="protein sequence ID" value="ERT68399.1"/>
    <property type="molecule type" value="Genomic_DNA"/>
</dbReference>
<organism evidence="5 6">
    <name type="scientific">Cetobacterium somerae ATCC BAA-474</name>
    <dbReference type="NCBI Taxonomy" id="1319815"/>
    <lineage>
        <taxon>Bacteria</taxon>
        <taxon>Fusobacteriati</taxon>
        <taxon>Fusobacteriota</taxon>
        <taxon>Fusobacteriia</taxon>
        <taxon>Fusobacteriales</taxon>
        <taxon>Fusobacteriaceae</taxon>
        <taxon>Cetobacterium</taxon>
    </lineage>
</organism>
<dbReference type="PIRSF" id="PIRSF016557">
    <property type="entry name" value="Caps_synth_CpsB"/>
    <property type="match status" value="1"/>
</dbReference>
<dbReference type="EC" id="3.1.3.48" evidence="2"/>
<dbReference type="InterPro" id="IPR016667">
    <property type="entry name" value="Caps_polysacc_synth_CpsB/CapC"/>
</dbReference>
<accession>U7VB77</accession>
<evidence type="ECO:0000313" key="5">
    <source>
        <dbReference type="EMBL" id="ERT68399.1"/>
    </source>
</evidence>
<dbReference type="SUPFAM" id="SSF89550">
    <property type="entry name" value="PHP domain-like"/>
    <property type="match status" value="1"/>
</dbReference>
<dbReference type="eggNOG" id="COG4464">
    <property type="taxonomic scope" value="Bacteria"/>
</dbReference>
<dbReference type="Gene3D" id="3.20.20.140">
    <property type="entry name" value="Metal-dependent hydrolases"/>
    <property type="match status" value="1"/>
</dbReference>
<dbReference type="Pfam" id="PF19567">
    <property type="entry name" value="CpsB_CapC"/>
    <property type="match status" value="1"/>
</dbReference>
<evidence type="ECO:0000256" key="3">
    <source>
        <dbReference type="ARBA" id="ARBA00022801"/>
    </source>
</evidence>
<reference evidence="5 6" key="1">
    <citation type="submission" date="2013-08" db="EMBL/GenBank/DDBJ databases">
        <authorList>
            <person name="Weinstock G."/>
            <person name="Sodergren E."/>
            <person name="Wylie T."/>
            <person name="Fulton L."/>
            <person name="Fulton R."/>
            <person name="Fronick C."/>
            <person name="O'Laughlin M."/>
            <person name="Godfrey J."/>
            <person name="Miner T."/>
            <person name="Herter B."/>
            <person name="Appelbaum E."/>
            <person name="Cordes M."/>
            <person name="Lek S."/>
            <person name="Wollam A."/>
            <person name="Pepin K.H."/>
            <person name="Palsikar V.B."/>
            <person name="Mitreva M."/>
            <person name="Wilson R.K."/>
        </authorList>
    </citation>
    <scope>NUCLEOTIDE SEQUENCE [LARGE SCALE GENOMIC DNA]</scope>
    <source>
        <strain evidence="5 6">ATCC BAA-474</strain>
    </source>
</reference>
<keyword evidence="3" id="KW-0378">Hydrolase</keyword>
<dbReference type="RefSeq" id="WP_023051324.1">
    <property type="nucleotide sequence ID" value="NZ_CP173062.2"/>
</dbReference>
<dbReference type="GO" id="GO:0004725">
    <property type="term" value="F:protein tyrosine phosphatase activity"/>
    <property type="evidence" value="ECO:0007669"/>
    <property type="project" value="UniProtKB-EC"/>
</dbReference>
<keyword evidence="6" id="KW-1185">Reference proteome</keyword>
<dbReference type="PANTHER" id="PTHR39181:SF1">
    <property type="entry name" value="TYROSINE-PROTEIN PHOSPHATASE YWQE"/>
    <property type="match status" value="1"/>
</dbReference>
<evidence type="ECO:0000256" key="4">
    <source>
        <dbReference type="ARBA" id="ARBA00051722"/>
    </source>
</evidence>
<gene>
    <name evidence="5" type="ORF">HMPREF0202_01788</name>
</gene>
<dbReference type="HOGENOM" id="CLU_085966_1_0_0"/>